<evidence type="ECO:0000313" key="8">
    <source>
        <dbReference type="EMBL" id="MBP1995888.1"/>
    </source>
</evidence>
<protein>
    <submittedName>
        <fullName evidence="8">Cell wall-associated NlpC family hydrolase</fullName>
    </submittedName>
</protein>
<dbReference type="PROSITE" id="PS51257">
    <property type="entry name" value="PROKAR_LIPOPROTEIN"/>
    <property type="match status" value="1"/>
</dbReference>
<feature type="signal peptide" evidence="6">
    <location>
        <begin position="1"/>
        <end position="24"/>
    </location>
</feature>
<dbReference type="PANTHER" id="PTHR47053">
    <property type="entry name" value="MUREIN DD-ENDOPEPTIDASE MEPH-RELATED"/>
    <property type="match status" value="1"/>
</dbReference>
<dbReference type="EMBL" id="JAGGLB010000040">
    <property type="protein sequence ID" value="MBP1995888.1"/>
    <property type="molecule type" value="Genomic_DNA"/>
</dbReference>
<sequence length="342" mass="37534">MRKVFKQAAITAGVVALVMTSACSSQNVQPKGNMESKTAPQKENLIHMQSNSEGTVELTKIGNDEYVSAQKLIEILGYNSKWKSPQKVLQLGDNDANYELSVDSTKASKGGNTIDISKPIVLQGEEAYIPVSALKDLFQEDMSFDVNGGQLRLHPSLKSVSADIGEEKSSQTDRVELKFSDDPADPAKKSGAAASKKTSAALESIPALKNVDNNELIRQAEQYIGVKYEFGTGAYPQSGNFDCSTFTQYIYGKHGIELPRLARQQAQSGVEISRKNLRVGDLLFFYVPGRFKTNQTVGHVGIYMGDMKMIHASPKPKDGVQITNIGKPYWEETFLRAKRVAD</sequence>
<dbReference type="InterPro" id="IPR036582">
    <property type="entry name" value="Mao_N_sf"/>
</dbReference>
<comment type="similarity">
    <text evidence="1">Belongs to the peptidase C40 family.</text>
</comment>
<comment type="caution">
    <text evidence="8">The sequence shown here is derived from an EMBL/GenBank/DDBJ whole genome shotgun (WGS) entry which is preliminary data.</text>
</comment>
<dbReference type="Gene3D" id="3.30.457.10">
    <property type="entry name" value="Copper amine oxidase-like, N-terminal domain"/>
    <property type="match status" value="1"/>
</dbReference>
<evidence type="ECO:0000256" key="3">
    <source>
        <dbReference type="ARBA" id="ARBA00022801"/>
    </source>
</evidence>
<keyword evidence="4" id="KW-0788">Thiol protease</keyword>
<dbReference type="Pfam" id="PF07833">
    <property type="entry name" value="Cu_amine_oxidN1"/>
    <property type="match status" value="1"/>
</dbReference>
<dbReference type="InterPro" id="IPR038765">
    <property type="entry name" value="Papain-like_cys_pep_sf"/>
</dbReference>
<evidence type="ECO:0000256" key="1">
    <source>
        <dbReference type="ARBA" id="ARBA00007074"/>
    </source>
</evidence>
<evidence type="ECO:0000256" key="5">
    <source>
        <dbReference type="SAM" id="MobiDB-lite"/>
    </source>
</evidence>
<proteinExistence type="inferred from homology"/>
<keyword evidence="6" id="KW-0732">Signal</keyword>
<feature type="chain" id="PRO_5046193905" evidence="6">
    <location>
        <begin position="25"/>
        <end position="342"/>
    </location>
</feature>
<feature type="domain" description="NlpC/P60" evidence="7">
    <location>
        <begin position="210"/>
        <end position="341"/>
    </location>
</feature>
<keyword evidence="2" id="KW-0645">Protease</keyword>
<dbReference type="InterPro" id="IPR012854">
    <property type="entry name" value="Cu_amine_oxidase-like_N"/>
</dbReference>
<keyword evidence="3 8" id="KW-0378">Hydrolase</keyword>
<dbReference type="PROSITE" id="PS51935">
    <property type="entry name" value="NLPC_P60"/>
    <property type="match status" value="1"/>
</dbReference>
<dbReference type="SUPFAM" id="SSF55383">
    <property type="entry name" value="Copper amine oxidase, domain N"/>
    <property type="match status" value="1"/>
</dbReference>
<reference evidence="8 9" key="1">
    <citation type="submission" date="2021-03" db="EMBL/GenBank/DDBJ databases">
        <title>Genomic Encyclopedia of Type Strains, Phase IV (KMG-IV): sequencing the most valuable type-strain genomes for metagenomic binning, comparative biology and taxonomic classification.</title>
        <authorList>
            <person name="Goeker M."/>
        </authorList>
    </citation>
    <scope>NUCLEOTIDE SEQUENCE [LARGE SCALE GENOMIC DNA]</scope>
    <source>
        <strain evidence="8 9">DSM 26048</strain>
    </source>
</reference>
<name>A0ABS4J7R5_9BACL</name>
<evidence type="ECO:0000259" key="7">
    <source>
        <dbReference type="PROSITE" id="PS51935"/>
    </source>
</evidence>
<dbReference type="InterPro" id="IPR000064">
    <property type="entry name" value="NLP_P60_dom"/>
</dbReference>
<dbReference type="RefSeq" id="WP_209977824.1">
    <property type="nucleotide sequence ID" value="NZ_JAGGLB010000040.1"/>
</dbReference>
<accession>A0ABS4J7R5</accession>
<evidence type="ECO:0000256" key="2">
    <source>
        <dbReference type="ARBA" id="ARBA00022670"/>
    </source>
</evidence>
<dbReference type="GO" id="GO:0016787">
    <property type="term" value="F:hydrolase activity"/>
    <property type="evidence" value="ECO:0007669"/>
    <property type="project" value="UniProtKB-KW"/>
</dbReference>
<gene>
    <name evidence="8" type="ORF">J2Z66_007530</name>
</gene>
<feature type="region of interest" description="Disordered" evidence="5">
    <location>
        <begin position="162"/>
        <end position="195"/>
    </location>
</feature>
<keyword evidence="9" id="KW-1185">Reference proteome</keyword>
<organism evidence="8 9">
    <name type="scientific">Paenibacillus eucommiae</name>
    <dbReference type="NCBI Taxonomy" id="1355755"/>
    <lineage>
        <taxon>Bacteria</taxon>
        <taxon>Bacillati</taxon>
        <taxon>Bacillota</taxon>
        <taxon>Bacilli</taxon>
        <taxon>Bacillales</taxon>
        <taxon>Paenibacillaceae</taxon>
        <taxon>Paenibacillus</taxon>
    </lineage>
</organism>
<evidence type="ECO:0000256" key="4">
    <source>
        <dbReference type="ARBA" id="ARBA00022807"/>
    </source>
</evidence>
<dbReference type="Gene3D" id="3.90.1720.10">
    <property type="entry name" value="endopeptidase domain like (from Nostoc punctiforme)"/>
    <property type="match status" value="1"/>
</dbReference>
<feature type="compositionally biased region" description="Basic and acidic residues" evidence="5">
    <location>
        <begin position="165"/>
        <end position="188"/>
    </location>
</feature>
<dbReference type="SUPFAM" id="SSF54001">
    <property type="entry name" value="Cysteine proteinases"/>
    <property type="match status" value="1"/>
</dbReference>
<dbReference type="PANTHER" id="PTHR47053:SF1">
    <property type="entry name" value="MUREIN DD-ENDOPEPTIDASE MEPH-RELATED"/>
    <property type="match status" value="1"/>
</dbReference>
<evidence type="ECO:0000256" key="6">
    <source>
        <dbReference type="SAM" id="SignalP"/>
    </source>
</evidence>
<evidence type="ECO:0000313" key="9">
    <source>
        <dbReference type="Proteomes" id="UP001519287"/>
    </source>
</evidence>
<dbReference type="Proteomes" id="UP001519287">
    <property type="component" value="Unassembled WGS sequence"/>
</dbReference>
<dbReference type="InterPro" id="IPR051202">
    <property type="entry name" value="Peptidase_C40"/>
</dbReference>
<dbReference type="Pfam" id="PF00877">
    <property type="entry name" value="NLPC_P60"/>
    <property type="match status" value="1"/>
</dbReference>